<reference evidence="2" key="1">
    <citation type="submission" date="2021-03" db="EMBL/GenBank/DDBJ databases">
        <title>Molecular epidemiology and mechanisms of colistin and carbapenem resistance in Enterobacteriaceae from clinical isolates, the environment and porcine samples in Pretoria, South Africa.</title>
        <authorList>
            <person name="Bogoshi D."/>
            <person name="Mbelle N.M."/>
            <person name="Naidoo V."/>
            <person name="Osei Sekyere J."/>
        </authorList>
    </citation>
    <scope>NUCLEOTIDE SEQUENCE</scope>
    <source>
        <strain evidence="2">C034</strain>
    </source>
</reference>
<organism evidence="2 3">
    <name type="scientific">Klebsiella pneumoniae</name>
    <dbReference type="NCBI Taxonomy" id="573"/>
    <lineage>
        <taxon>Bacteria</taxon>
        <taxon>Pseudomonadati</taxon>
        <taxon>Pseudomonadota</taxon>
        <taxon>Gammaproteobacteria</taxon>
        <taxon>Enterobacterales</taxon>
        <taxon>Enterobacteriaceae</taxon>
        <taxon>Klebsiella/Raoultella group</taxon>
        <taxon>Klebsiella</taxon>
        <taxon>Klebsiella pneumoniae complex</taxon>
    </lineage>
</organism>
<name>A0A939SVF8_KLEPN</name>
<sequence length="97" mass="10719">MSALRVGQIRRGGFERCSNGPEGGGQDARHKLPGIKQVKSPSCRMGFLRFCRPASVPVCLPVALRLPGLRIRHGATSLWPDKVQHRLRKIPPITVDK</sequence>
<evidence type="ECO:0000256" key="1">
    <source>
        <dbReference type="SAM" id="MobiDB-lite"/>
    </source>
</evidence>
<proteinExistence type="predicted"/>
<dbReference type="Proteomes" id="UP000664620">
    <property type="component" value="Unassembled WGS sequence"/>
</dbReference>
<comment type="caution">
    <text evidence="2">The sequence shown here is derived from an EMBL/GenBank/DDBJ whole genome shotgun (WGS) entry which is preliminary data.</text>
</comment>
<dbReference type="EMBL" id="JAGETO010000006">
    <property type="protein sequence ID" value="MBO2029033.1"/>
    <property type="molecule type" value="Genomic_DNA"/>
</dbReference>
<protein>
    <submittedName>
        <fullName evidence="2">Uncharacterized protein</fullName>
    </submittedName>
</protein>
<accession>A0A939SVF8</accession>
<evidence type="ECO:0000313" key="3">
    <source>
        <dbReference type="Proteomes" id="UP000664620"/>
    </source>
</evidence>
<dbReference type="AlphaFoldDB" id="A0A939SVF8"/>
<gene>
    <name evidence="2" type="ORF">J4734_02340</name>
</gene>
<evidence type="ECO:0000313" key="2">
    <source>
        <dbReference type="EMBL" id="MBO2029033.1"/>
    </source>
</evidence>
<feature type="region of interest" description="Disordered" evidence="1">
    <location>
        <begin position="13"/>
        <end position="35"/>
    </location>
</feature>